<dbReference type="KEGG" id="knv:Pan216_10280"/>
<accession>A0A518AZP8</accession>
<organism evidence="1 2">
    <name type="scientific">Kolteria novifilia</name>
    <dbReference type="NCBI Taxonomy" id="2527975"/>
    <lineage>
        <taxon>Bacteria</taxon>
        <taxon>Pseudomonadati</taxon>
        <taxon>Planctomycetota</taxon>
        <taxon>Planctomycetia</taxon>
        <taxon>Kolteriales</taxon>
        <taxon>Kolteriaceae</taxon>
        <taxon>Kolteria</taxon>
    </lineage>
</organism>
<gene>
    <name evidence="1" type="ORF">Pan216_10280</name>
</gene>
<keyword evidence="2" id="KW-1185">Reference proteome</keyword>
<dbReference type="RefSeq" id="WP_145255646.1">
    <property type="nucleotide sequence ID" value="NZ_CP036279.1"/>
</dbReference>
<sequence>MSTAQTVRDSQGMIVLHHTGDIRDAVRETYRRIAKSDAVPDYVAEWTFDNLELFAQDVGYAMGVSSLGDDVTVVLTRTN</sequence>
<evidence type="ECO:0000313" key="2">
    <source>
        <dbReference type="Proteomes" id="UP000317093"/>
    </source>
</evidence>
<dbReference type="AlphaFoldDB" id="A0A518AZP8"/>
<name>A0A518AZP8_9BACT</name>
<reference evidence="1 2" key="1">
    <citation type="submission" date="2019-02" db="EMBL/GenBank/DDBJ databases">
        <title>Deep-cultivation of Planctomycetes and their phenomic and genomic characterization uncovers novel biology.</title>
        <authorList>
            <person name="Wiegand S."/>
            <person name="Jogler M."/>
            <person name="Boedeker C."/>
            <person name="Pinto D."/>
            <person name="Vollmers J."/>
            <person name="Rivas-Marin E."/>
            <person name="Kohn T."/>
            <person name="Peeters S.H."/>
            <person name="Heuer A."/>
            <person name="Rast P."/>
            <person name="Oberbeckmann S."/>
            <person name="Bunk B."/>
            <person name="Jeske O."/>
            <person name="Meyerdierks A."/>
            <person name="Storesund J.E."/>
            <person name="Kallscheuer N."/>
            <person name="Luecker S."/>
            <person name="Lage O.M."/>
            <person name="Pohl T."/>
            <person name="Merkel B.J."/>
            <person name="Hornburger P."/>
            <person name="Mueller R.-W."/>
            <person name="Bruemmer F."/>
            <person name="Labrenz M."/>
            <person name="Spormann A.M."/>
            <person name="Op den Camp H."/>
            <person name="Overmann J."/>
            <person name="Amann R."/>
            <person name="Jetten M.S.M."/>
            <person name="Mascher T."/>
            <person name="Medema M.H."/>
            <person name="Devos D.P."/>
            <person name="Kaster A.-K."/>
            <person name="Ovreas L."/>
            <person name="Rohde M."/>
            <person name="Galperin M.Y."/>
            <person name="Jogler C."/>
        </authorList>
    </citation>
    <scope>NUCLEOTIDE SEQUENCE [LARGE SCALE GENOMIC DNA]</scope>
    <source>
        <strain evidence="1 2">Pan216</strain>
    </source>
</reference>
<dbReference type="EMBL" id="CP036279">
    <property type="protein sequence ID" value="QDU60190.1"/>
    <property type="molecule type" value="Genomic_DNA"/>
</dbReference>
<evidence type="ECO:0000313" key="1">
    <source>
        <dbReference type="EMBL" id="QDU60190.1"/>
    </source>
</evidence>
<protein>
    <submittedName>
        <fullName evidence="1">Uncharacterized protein</fullName>
    </submittedName>
</protein>
<proteinExistence type="predicted"/>
<dbReference type="Proteomes" id="UP000317093">
    <property type="component" value="Chromosome"/>
</dbReference>